<protein>
    <submittedName>
        <fullName evidence="2">Uncharacterized protein</fullName>
    </submittedName>
</protein>
<dbReference type="EMBL" id="BPRA01000012">
    <property type="protein sequence ID" value="GJE56266.1"/>
    <property type="molecule type" value="Genomic_DNA"/>
</dbReference>
<evidence type="ECO:0000313" key="3">
    <source>
        <dbReference type="Proteomes" id="UP001055101"/>
    </source>
</evidence>
<feature type="compositionally biased region" description="Basic and acidic residues" evidence="1">
    <location>
        <begin position="280"/>
        <end position="298"/>
    </location>
</feature>
<accession>A0ABQ4TLV0</accession>
<organism evidence="2 3">
    <name type="scientific">Methylobacterium thuringiense</name>
    <dbReference type="NCBI Taxonomy" id="1003091"/>
    <lineage>
        <taxon>Bacteria</taxon>
        <taxon>Pseudomonadati</taxon>
        <taxon>Pseudomonadota</taxon>
        <taxon>Alphaproteobacteria</taxon>
        <taxon>Hyphomicrobiales</taxon>
        <taxon>Methylobacteriaceae</taxon>
        <taxon>Methylobacterium</taxon>
    </lineage>
</organism>
<evidence type="ECO:0000256" key="1">
    <source>
        <dbReference type="SAM" id="MobiDB-lite"/>
    </source>
</evidence>
<gene>
    <name evidence="2" type="ORF">EKPJFOCH_2767</name>
</gene>
<feature type="region of interest" description="Disordered" evidence="1">
    <location>
        <begin position="254"/>
        <end position="304"/>
    </location>
</feature>
<keyword evidence="3" id="KW-1185">Reference proteome</keyword>
<reference evidence="2" key="1">
    <citation type="journal article" date="2021" name="Front. Microbiol.">
        <title>Comprehensive Comparative Genomics and Phenotyping of Methylobacterium Species.</title>
        <authorList>
            <person name="Alessa O."/>
            <person name="Ogura Y."/>
            <person name="Fujitani Y."/>
            <person name="Takami H."/>
            <person name="Hayashi T."/>
            <person name="Sahin N."/>
            <person name="Tani A."/>
        </authorList>
    </citation>
    <scope>NUCLEOTIDE SEQUENCE</scope>
    <source>
        <strain evidence="2">DSM 23674</strain>
    </source>
</reference>
<proteinExistence type="predicted"/>
<reference evidence="2" key="2">
    <citation type="submission" date="2021-08" db="EMBL/GenBank/DDBJ databases">
        <authorList>
            <person name="Tani A."/>
            <person name="Ola A."/>
            <person name="Ogura Y."/>
            <person name="Katsura K."/>
            <person name="Hayashi T."/>
        </authorList>
    </citation>
    <scope>NUCLEOTIDE SEQUENCE</scope>
    <source>
        <strain evidence="2">DSM 23674</strain>
    </source>
</reference>
<dbReference type="Proteomes" id="UP001055101">
    <property type="component" value="Unassembled WGS sequence"/>
</dbReference>
<name>A0ABQ4TLV0_9HYPH</name>
<dbReference type="RefSeq" id="WP_238232224.1">
    <property type="nucleotide sequence ID" value="NZ_BPRA01000012.1"/>
</dbReference>
<comment type="caution">
    <text evidence="2">The sequence shown here is derived from an EMBL/GenBank/DDBJ whole genome shotgun (WGS) entry which is preliminary data.</text>
</comment>
<evidence type="ECO:0000313" key="2">
    <source>
        <dbReference type="EMBL" id="GJE56266.1"/>
    </source>
</evidence>
<sequence>MRREPTFDDLDFDQPDDGVLPLGAPRPFGRARLAARLALAAAVIAGLSLFARDRTGSAPSPRAWTEPQRLVQAPAVRAAIPASTAGPLLAMDSGDPPARAEPPRWNAATGLREDALTQGSFDAIEAPFLRLTMTETGQSPEPATSLFVTLARRAAEMQGLSVLRTGVRGTVETKFGPFETVEATLSGQGSRLCTGFAGIGAKAMRIDGWLCGVLGQAPEPRAVACAIGAVRLAIAATPTIEVAFGEAELRRSAGCGPEGGVAGNTRGSDETGSIAGRKTATGERNSRRPRKNEAELRRNTQARL</sequence>